<gene>
    <name evidence="1" type="primary">80</name>
    <name evidence="1" type="ORF">SEA_FINCH_80</name>
</gene>
<evidence type="ECO:0000313" key="1">
    <source>
        <dbReference type="EMBL" id="AVO25014.1"/>
    </source>
</evidence>
<sequence>MEDWERHEYDVQQLLGLASTIGSGNKWHDISDGTVKDQYSGPFLLMVDAKSTIKGSYSVNAKFMRSWVDKAVELGKRFALPIRFLKPNGHHEDYIVLTLDDFAELMQMAGVLEEES</sequence>
<accession>A0A2P1JXH9</accession>
<dbReference type="EMBL" id="MG962366">
    <property type="protein sequence ID" value="AVO25014.1"/>
    <property type="molecule type" value="Genomic_DNA"/>
</dbReference>
<evidence type="ECO:0000313" key="2">
    <source>
        <dbReference type="Proteomes" id="UP000241290"/>
    </source>
</evidence>
<protein>
    <submittedName>
        <fullName evidence="1">Holliday junction resolvase</fullName>
    </submittedName>
</protein>
<dbReference type="RefSeq" id="YP_010059102.1">
    <property type="nucleotide sequence ID" value="NC_054724.1"/>
</dbReference>
<dbReference type="GeneID" id="64766333"/>
<organism evidence="1 2">
    <name type="scientific">Rhodococcus phage Finch</name>
    <dbReference type="NCBI Taxonomy" id="2094144"/>
    <lineage>
        <taxon>Viruses</taxon>
        <taxon>Duplodnaviria</taxon>
        <taxon>Heunggongvirae</taxon>
        <taxon>Uroviricota</taxon>
        <taxon>Caudoviricetes</taxon>
        <taxon>Finchvirus</taxon>
        <taxon>Finchvirus finch</taxon>
    </lineage>
</organism>
<proteinExistence type="predicted"/>
<dbReference type="Proteomes" id="UP000241290">
    <property type="component" value="Genome"/>
</dbReference>
<reference evidence="2" key="1">
    <citation type="submission" date="2018-02" db="EMBL/GenBank/DDBJ databases">
        <authorList>
            <person name="Cohen D.B."/>
            <person name="Kent A.D."/>
        </authorList>
    </citation>
    <scope>NUCLEOTIDE SEQUENCE [LARGE SCALE GENOMIC DNA]</scope>
</reference>
<keyword evidence="2" id="KW-1185">Reference proteome</keyword>
<name>A0A2P1JXH9_9CAUD</name>
<dbReference type="KEGG" id="vg:64766333"/>